<dbReference type="Gene3D" id="1.10.630.10">
    <property type="entry name" value="Cytochrome P450"/>
    <property type="match status" value="1"/>
</dbReference>
<protein>
    <recommendedName>
        <fullName evidence="17">Cytochrome P450</fullName>
    </recommendedName>
</protein>
<accession>A0A084FV14</accession>
<dbReference type="PANTHER" id="PTHR24305">
    <property type="entry name" value="CYTOCHROME P450"/>
    <property type="match status" value="1"/>
</dbReference>
<dbReference type="GO" id="GO:0004497">
    <property type="term" value="F:monooxygenase activity"/>
    <property type="evidence" value="ECO:0007669"/>
    <property type="project" value="UniProtKB-KW"/>
</dbReference>
<keyword evidence="10 13" id="KW-0503">Monooxygenase</keyword>
<dbReference type="RefSeq" id="XP_016638725.1">
    <property type="nucleotide sequence ID" value="XM_016783880.1"/>
</dbReference>
<sequence>MPATSTMAGLDYTLYYLAGCGLAAFVIYVFWLVVYRLYLSPVARFPGPRLAALTNWYEFYYDVIREGEFTWHIQKLHKKYGPIIRITPTELHIDDPDYYEVLYTRGLGRRNKYTYFSGRFGYASDTFSTVDHNLHRQRRKAISPFFSVTKIADFQPVIRAKVEKLCDKLDGYANNKGSVVRLSRAWMALTTDVISEYAFARSYDQLSSPDFEETLHEALIAIYVTGHFALHFPVVFPILDMLPEWFVRWGKPEIMPVVGLRKDLAAKVHQIRDGINAGHKSASHPTIFHELLNNMELPKEEKSDTRLGDEAQLIIAAGLITTSWALSVASYHLSANPSFTARLCDELREVEQPYDWRKLEKLPFLYGVVHEAMRLAHGVVTRDPRLAPDTELQYGEWTIPRNTPVSMTTYDILMNENIFPDPKSFIPERWINHPELEKYFVPFGKGSRQCLGINLAQAELYITIATIYTRFEFQLFETDISDVEMAHAYLVPYTKWESKGIRATVKMLD</sequence>
<dbReference type="GO" id="GO:0016705">
    <property type="term" value="F:oxidoreductase activity, acting on paired donors, with incorporation or reduction of molecular oxygen"/>
    <property type="evidence" value="ECO:0007669"/>
    <property type="project" value="InterPro"/>
</dbReference>
<dbReference type="InterPro" id="IPR002401">
    <property type="entry name" value="Cyt_P450_E_grp-I"/>
</dbReference>
<evidence type="ECO:0000313" key="15">
    <source>
        <dbReference type="EMBL" id="KEZ38926.1"/>
    </source>
</evidence>
<evidence type="ECO:0000256" key="9">
    <source>
        <dbReference type="ARBA" id="ARBA00023004"/>
    </source>
</evidence>
<keyword evidence="11 14" id="KW-0472">Membrane</keyword>
<feature type="transmembrane region" description="Helical" evidence="14">
    <location>
        <begin position="12"/>
        <end position="34"/>
    </location>
</feature>
<dbReference type="PRINTS" id="PR00463">
    <property type="entry name" value="EP450I"/>
</dbReference>
<dbReference type="FunFam" id="1.10.630.10:FF:000069">
    <property type="entry name" value="Cytochrome P450, putative (Eurofung)"/>
    <property type="match status" value="1"/>
</dbReference>
<dbReference type="OrthoDB" id="3945418at2759"/>
<keyword evidence="16" id="KW-1185">Reference proteome</keyword>
<dbReference type="Proteomes" id="UP000028545">
    <property type="component" value="Unassembled WGS sequence"/>
</dbReference>
<evidence type="ECO:0000256" key="13">
    <source>
        <dbReference type="RuleBase" id="RU000461"/>
    </source>
</evidence>
<evidence type="ECO:0000256" key="10">
    <source>
        <dbReference type="ARBA" id="ARBA00023033"/>
    </source>
</evidence>
<keyword evidence="9 12" id="KW-0408">Iron</keyword>
<dbReference type="Pfam" id="PF00067">
    <property type="entry name" value="p450"/>
    <property type="match status" value="1"/>
</dbReference>
<evidence type="ECO:0000313" key="16">
    <source>
        <dbReference type="Proteomes" id="UP000028545"/>
    </source>
</evidence>
<evidence type="ECO:0000256" key="11">
    <source>
        <dbReference type="ARBA" id="ARBA00023136"/>
    </source>
</evidence>
<dbReference type="KEGG" id="sapo:SAPIO_CDS10264"/>
<dbReference type="OMA" id="NWYEFYY"/>
<evidence type="ECO:0000256" key="14">
    <source>
        <dbReference type="SAM" id="Phobius"/>
    </source>
</evidence>
<dbReference type="EMBL" id="JOWA01000165">
    <property type="protein sequence ID" value="KEZ38926.1"/>
    <property type="molecule type" value="Genomic_DNA"/>
</dbReference>
<comment type="similarity">
    <text evidence="3 13">Belongs to the cytochrome P450 family.</text>
</comment>
<evidence type="ECO:0000256" key="2">
    <source>
        <dbReference type="ARBA" id="ARBA00004167"/>
    </source>
</evidence>
<comment type="subcellular location">
    <subcellularLocation>
        <location evidence="2">Membrane</location>
        <topology evidence="2">Single-pass membrane protein</topology>
    </subcellularLocation>
</comment>
<evidence type="ECO:0000256" key="8">
    <source>
        <dbReference type="ARBA" id="ARBA00023002"/>
    </source>
</evidence>
<keyword evidence="5 14" id="KW-0812">Transmembrane</keyword>
<dbReference type="PANTHER" id="PTHR24305:SF157">
    <property type="entry name" value="N-ACETYLTRYPTOPHAN 6-HYDROXYLASE IVOC-RELATED"/>
    <property type="match status" value="1"/>
</dbReference>
<comment type="cofactor">
    <cofactor evidence="1 12">
        <name>heme</name>
        <dbReference type="ChEBI" id="CHEBI:30413"/>
    </cofactor>
</comment>
<feature type="binding site" description="axial binding residue" evidence="12">
    <location>
        <position position="450"/>
    </location>
    <ligand>
        <name>heme</name>
        <dbReference type="ChEBI" id="CHEBI:30413"/>
    </ligand>
    <ligandPart>
        <name>Fe</name>
        <dbReference type="ChEBI" id="CHEBI:18248"/>
    </ligandPart>
</feature>
<proteinExistence type="inferred from homology"/>
<keyword evidence="4 12" id="KW-0349">Heme</keyword>
<evidence type="ECO:0000256" key="4">
    <source>
        <dbReference type="ARBA" id="ARBA00022617"/>
    </source>
</evidence>
<dbReference type="GO" id="GO:0020037">
    <property type="term" value="F:heme binding"/>
    <property type="evidence" value="ECO:0007669"/>
    <property type="project" value="InterPro"/>
</dbReference>
<evidence type="ECO:0008006" key="17">
    <source>
        <dbReference type="Google" id="ProtNLM"/>
    </source>
</evidence>
<dbReference type="GO" id="GO:0005506">
    <property type="term" value="F:iron ion binding"/>
    <property type="evidence" value="ECO:0007669"/>
    <property type="project" value="InterPro"/>
</dbReference>
<dbReference type="HOGENOM" id="CLU_001570_14_4_1"/>
<dbReference type="GO" id="GO:0016020">
    <property type="term" value="C:membrane"/>
    <property type="evidence" value="ECO:0007669"/>
    <property type="project" value="UniProtKB-SubCell"/>
</dbReference>
<name>A0A084FV14_PSEDA</name>
<evidence type="ECO:0000256" key="1">
    <source>
        <dbReference type="ARBA" id="ARBA00001971"/>
    </source>
</evidence>
<evidence type="ECO:0000256" key="6">
    <source>
        <dbReference type="ARBA" id="ARBA00022723"/>
    </source>
</evidence>
<evidence type="ECO:0000256" key="12">
    <source>
        <dbReference type="PIRSR" id="PIRSR602401-1"/>
    </source>
</evidence>
<keyword evidence="6 12" id="KW-0479">Metal-binding</keyword>
<evidence type="ECO:0000256" key="3">
    <source>
        <dbReference type="ARBA" id="ARBA00010617"/>
    </source>
</evidence>
<dbReference type="GeneID" id="27719443"/>
<gene>
    <name evidence="15" type="ORF">SAPIO_CDS10264</name>
</gene>
<dbReference type="InterPro" id="IPR017972">
    <property type="entry name" value="Cyt_P450_CS"/>
</dbReference>
<comment type="caution">
    <text evidence="15">The sequence shown here is derived from an EMBL/GenBank/DDBJ whole genome shotgun (WGS) entry which is preliminary data.</text>
</comment>
<organism evidence="15 16">
    <name type="scientific">Pseudallescheria apiosperma</name>
    <name type="common">Scedosporium apiospermum</name>
    <dbReference type="NCBI Taxonomy" id="563466"/>
    <lineage>
        <taxon>Eukaryota</taxon>
        <taxon>Fungi</taxon>
        <taxon>Dikarya</taxon>
        <taxon>Ascomycota</taxon>
        <taxon>Pezizomycotina</taxon>
        <taxon>Sordariomycetes</taxon>
        <taxon>Hypocreomycetidae</taxon>
        <taxon>Microascales</taxon>
        <taxon>Microascaceae</taxon>
        <taxon>Scedosporium</taxon>
    </lineage>
</organism>
<dbReference type="AlphaFoldDB" id="A0A084FV14"/>
<evidence type="ECO:0000256" key="7">
    <source>
        <dbReference type="ARBA" id="ARBA00022989"/>
    </source>
</evidence>
<keyword evidence="8 13" id="KW-0560">Oxidoreductase</keyword>
<dbReference type="PROSITE" id="PS00086">
    <property type="entry name" value="CYTOCHROME_P450"/>
    <property type="match status" value="1"/>
</dbReference>
<dbReference type="InterPro" id="IPR036396">
    <property type="entry name" value="Cyt_P450_sf"/>
</dbReference>
<dbReference type="SUPFAM" id="SSF48264">
    <property type="entry name" value="Cytochrome P450"/>
    <property type="match status" value="1"/>
</dbReference>
<dbReference type="VEuPathDB" id="FungiDB:SAPIO_CDS10264"/>
<dbReference type="InterPro" id="IPR001128">
    <property type="entry name" value="Cyt_P450"/>
</dbReference>
<keyword evidence="7 14" id="KW-1133">Transmembrane helix</keyword>
<reference evidence="15 16" key="1">
    <citation type="journal article" date="2014" name="Genome Announc.">
        <title>Draft genome sequence of the pathogenic fungus Scedosporium apiospermum.</title>
        <authorList>
            <person name="Vandeputte P."/>
            <person name="Ghamrawi S."/>
            <person name="Rechenmann M."/>
            <person name="Iltis A."/>
            <person name="Giraud S."/>
            <person name="Fleury M."/>
            <person name="Thornton C."/>
            <person name="Delhaes L."/>
            <person name="Meyer W."/>
            <person name="Papon N."/>
            <person name="Bouchara J.P."/>
        </authorList>
    </citation>
    <scope>NUCLEOTIDE SEQUENCE [LARGE SCALE GENOMIC DNA]</scope>
    <source>
        <strain evidence="15 16">IHEM 14462</strain>
    </source>
</reference>
<dbReference type="CDD" id="cd11062">
    <property type="entry name" value="CYP58-like"/>
    <property type="match status" value="1"/>
</dbReference>
<dbReference type="InterPro" id="IPR050121">
    <property type="entry name" value="Cytochrome_P450_monoxygenase"/>
</dbReference>
<dbReference type="PRINTS" id="PR00385">
    <property type="entry name" value="P450"/>
</dbReference>
<evidence type="ECO:0000256" key="5">
    <source>
        <dbReference type="ARBA" id="ARBA00022692"/>
    </source>
</evidence>